<protein>
    <submittedName>
        <fullName evidence="4">Uncharacterized protein</fullName>
    </submittedName>
</protein>
<dbReference type="Proteomes" id="UP000736787">
    <property type="component" value="Unassembled WGS sequence"/>
</dbReference>
<comment type="caution">
    <text evidence="4">The sequence shown here is derived from an EMBL/GenBank/DDBJ whole genome shotgun (WGS) entry which is preliminary data.</text>
</comment>
<dbReference type="AlphaFoldDB" id="A0A8T1F1G3"/>
<dbReference type="Proteomes" id="UP000697107">
    <property type="component" value="Unassembled WGS sequence"/>
</dbReference>
<evidence type="ECO:0000313" key="2">
    <source>
        <dbReference type="EMBL" id="KAG2877534.1"/>
    </source>
</evidence>
<dbReference type="EMBL" id="RCMV01001577">
    <property type="protein sequence ID" value="KAG3208005.1"/>
    <property type="molecule type" value="Genomic_DNA"/>
</dbReference>
<proteinExistence type="predicted"/>
<dbReference type="EMBL" id="RCML01002042">
    <property type="protein sequence ID" value="KAG2959249.1"/>
    <property type="molecule type" value="Genomic_DNA"/>
</dbReference>
<organism evidence="4 6">
    <name type="scientific">Phytophthora cactorum</name>
    <dbReference type="NCBI Taxonomy" id="29920"/>
    <lineage>
        <taxon>Eukaryota</taxon>
        <taxon>Sar</taxon>
        <taxon>Stramenopiles</taxon>
        <taxon>Oomycota</taxon>
        <taxon>Peronosporomycetes</taxon>
        <taxon>Peronosporales</taxon>
        <taxon>Peronosporaceae</taxon>
        <taxon>Phytophthora</taxon>
    </lineage>
</organism>
<sequence length="181" mass="19718">MPRSWKASKQRYMHQYARSTRRTQRQGAEGLKQFNAIWTGDVDGVGDAVKETEVTMPNLSSSQMEGQVDNDCGIIGDLPPTDPGMPLTKWIELFSGVIADVAATGQCRWLAFYAALRNTTEGLNPPTEPTATAANELKKQVLNGMIANLADEARINKGDTVAEKKASGQTTEEMAEADSRL</sequence>
<dbReference type="EMBL" id="RCMK01002095">
    <property type="protein sequence ID" value="KAG2884789.1"/>
    <property type="molecule type" value="Genomic_DNA"/>
</dbReference>
<evidence type="ECO:0000256" key="1">
    <source>
        <dbReference type="SAM" id="MobiDB-lite"/>
    </source>
</evidence>
<evidence type="ECO:0000313" key="6">
    <source>
        <dbReference type="Proteomes" id="UP000697107"/>
    </source>
</evidence>
<dbReference type="VEuPathDB" id="FungiDB:PC110_g15020"/>
<feature type="region of interest" description="Disordered" evidence="1">
    <location>
        <begin position="157"/>
        <end position="181"/>
    </location>
</feature>
<evidence type="ECO:0000313" key="3">
    <source>
        <dbReference type="EMBL" id="KAG2884789.1"/>
    </source>
</evidence>
<dbReference type="Proteomes" id="UP000774804">
    <property type="component" value="Unassembled WGS sequence"/>
</dbReference>
<gene>
    <name evidence="2" type="ORF">PC115_g23343</name>
    <name evidence="3" type="ORF">PC117_g25732</name>
    <name evidence="4" type="ORF">PC118_g23115</name>
    <name evidence="5" type="ORF">PC129_g20961</name>
</gene>
<evidence type="ECO:0000313" key="5">
    <source>
        <dbReference type="EMBL" id="KAG3208005.1"/>
    </source>
</evidence>
<dbReference type="Proteomes" id="UP000760860">
    <property type="component" value="Unassembled WGS sequence"/>
</dbReference>
<name>A0A8T1F1G3_9STRA</name>
<reference evidence="4" key="1">
    <citation type="submission" date="2018-10" db="EMBL/GenBank/DDBJ databases">
        <title>Effector identification in a new, highly contiguous assembly of the strawberry crown rot pathogen Phytophthora cactorum.</title>
        <authorList>
            <person name="Armitage A.D."/>
            <person name="Nellist C.F."/>
            <person name="Bates H."/>
            <person name="Vickerstaff R.J."/>
            <person name="Harrison R.J."/>
        </authorList>
    </citation>
    <scope>NUCLEOTIDE SEQUENCE</scope>
    <source>
        <strain evidence="2">4032</strain>
        <strain evidence="3">4040</strain>
        <strain evidence="4">P415</strain>
        <strain evidence="5">P421</strain>
    </source>
</reference>
<dbReference type="EMBL" id="RCMI01002282">
    <property type="protein sequence ID" value="KAG2877534.1"/>
    <property type="molecule type" value="Genomic_DNA"/>
</dbReference>
<accession>A0A8T1F1G3</accession>
<feature type="compositionally biased region" description="Basic and acidic residues" evidence="1">
    <location>
        <begin position="157"/>
        <end position="166"/>
    </location>
</feature>
<evidence type="ECO:0000313" key="4">
    <source>
        <dbReference type="EMBL" id="KAG2959249.1"/>
    </source>
</evidence>